<dbReference type="AlphaFoldDB" id="A0A1I7ZME3"/>
<reference evidence="2" key="1">
    <citation type="submission" date="2016-11" db="UniProtKB">
        <authorList>
            <consortium name="WormBaseParasite"/>
        </authorList>
    </citation>
    <scope>IDENTIFICATION</scope>
</reference>
<evidence type="ECO:0000313" key="2">
    <source>
        <dbReference type="WBParaSite" id="L893_g27874.t2"/>
    </source>
</evidence>
<dbReference type="WBParaSite" id="L893_g27874.t2">
    <property type="protein sequence ID" value="L893_g27874.t2"/>
    <property type="gene ID" value="L893_g27874"/>
</dbReference>
<protein>
    <submittedName>
        <fullName evidence="2">Uncharacterized protein</fullName>
    </submittedName>
</protein>
<proteinExistence type="predicted"/>
<accession>A0A1I7ZME3</accession>
<keyword evidence="1" id="KW-1185">Reference proteome</keyword>
<dbReference type="Proteomes" id="UP000095287">
    <property type="component" value="Unplaced"/>
</dbReference>
<sequence>MAPPLPSVVPSLQEVKGLRPLVSAAFKVSVPGQMHVHQRLSFFVVPRPHLKTARGGIRRPWYTVGRGDRRFSYPKRSVELIPLLWRYSSFYVSISRSITWDCRLLEKLTAITYRQATD</sequence>
<name>A0A1I7ZME3_9BILA</name>
<evidence type="ECO:0000313" key="1">
    <source>
        <dbReference type="Proteomes" id="UP000095287"/>
    </source>
</evidence>
<organism evidence="1 2">
    <name type="scientific">Steinernema glaseri</name>
    <dbReference type="NCBI Taxonomy" id="37863"/>
    <lineage>
        <taxon>Eukaryota</taxon>
        <taxon>Metazoa</taxon>
        <taxon>Ecdysozoa</taxon>
        <taxon>Nematoda</taxon>
        <taxon>Chromadorea</taxon>
        <taxon>Rhabditida</taxon>
        <taxon>Tylenchina</taxon>
        <taxon>Panagrolaimomorpha</taxon>
        <taxon>Strongyloidoidea</taxon>
        <taxon>Steinernematidae</taxon>
        <taxon>Steinernema</taxon>
    </lineage>
</organism>